<dbReference type="PROSITE" id="PS50931">
    <property type="entry name" value="HTH_LYSR"/>
    <property type="match status" value="1"/>
</dbReference>
<keyword evidence="4" id="KW-0804">Transcription</keyword>
<dbReference type="InterPro" id="IPR050176">
    <property type="entry name" value="LTTR"/>
</dbReference>
<dbReference type="STRING" id="1080227.A8L45_17295"/>
<dbReference type="InterPro" id="IPR005119">
    <property type="entry name" value="LysR_subst-bd"/>
</dbReference>
<dbReference type="Gene3D" id="1.10.10.10">
    <property type="entry name" value="Winged helix-like DNA-binding domain superfamily/Winged helix DNA-binding domain"/>
    <property type="match status" value="1"/>
</dbReference>
<evidence type="ECO:0000313" key="6">
    <source>
        <dbReference type="EMBL" id="ODA31346.1"/>
    </source>
</evidence>
<dbReference type="InterPro" id="IPR036388">
    <property type="entry name" value="WH-like_DNA-bd_sf"/>
</dbReference>
<dbReference type="NCBIfam" id="TIGR03298">
    <property type="entry name" value="argP"/>
    <property type="match status" value="1"/>
</dbReference>
<dbReference type="Proteomes" id="UP000094936">
    <property type="component" value="Unassembled WGS sequence"/>
</dbReference>
<evidence type="ECO:0000256" key="4">
    <source>
        <dbReference type="ARBA" id="ARBA00023163"/>
    </source>
</evidence>
<evidence type="ECO:0000313" key="7">
    <source>
        <dbReference type="Proteomes" id="UP000094936"/>
    </source>
</evidence>
<dbReference type="GO" id="GO:0003700">
    <property type="term" value="F:DNA-binding transcription factor activity"/>
    <property type="evidence" value="ECO:0007669"/>
    <property type="project" value="InterPro"/>
</dbReference>
<name>A0A1C3EDL7_9GAMM</name>
<protein>
    <submittedName>
        <fullName evidence="6">Transcriptional regulator ArgP</fullName>
    </submittedName>
</protein>
<reference evidence="6 7" key="1">
    <citation type="submission" date="2016-05" db="EMBL/GenBank/DDBJ databases">
        <title>Genomic Taxonomy of the Vibrionaceae.</title>
        <authorList>
            <person name="Gomez-Gil B."/>
            <person name="Enciso-Ibarra J."/>
        </authorList>
    </citation>
    <scope>NUCLEOTIDE SEQUENCE [LARGE SCALE GENOMIC DNA]</scope>
    <source>
        <strain evidence="6 7">CAIM 1920</strain>
    </source>
</reference>
<dbReference type="SUPFAM" id="SSF53850">
    <property type="entry name" value="Periplasmic binding protein-like II"/>
    <property type="match status" value="1"/>
</dbReference>
<feature type="domain" description="HTH lysR-type" evidence="5">
    <location>
        <begin position="4"/>
        <end position="60"/>
    </location>
</feature>
<evidence type="ECO:0000259" key="5">
    <source>
        <dbReference type="PROSITE" id="PS50931"/>
    </source>
</evidence>
<dbReference type="AlphaFoldDB" id="A0A1C3EDL7"/>
<evidence type="ECO:0000256" key="3">
    <source>
        <dbReference type="ARBA" id="ARBA00023125"/>
    </source>
</evidence>
<comment type="similarity">
    <text evidence="1">Belongs to the LysR transcriptional regulatory family.</text>
</comment>
<dbReference type="EMBL" id="LYBM01000037">
    <property type="protein sequence ID" value="ODA31346.1"/>
    <property type="molecule type" value="Genomic_DNA"/>
</dbReference>
<dbReference type="FunFam" id="1.10.10.10:FF:000061">
    <property type="entry name" value="HTH-type transcriptional regulator ArgP"/>
    <property type="match status" value="1"/>
</dbReference>
<dbReference type="GO" id="GO:0043565">
    <property type="term" value="F:sequence-specific DNA binding"/>
    <property type="evidence" value="ECO:0007669"/>
    <property type="project" value="UniProtKB-ARBA"/>
</dbReference>
<dbReference type="SUPFAM" id="SSF46785">
    <property type="entry name" value="Winged helix' DNA-binding domain"/>
    <property type="match status" value="1"/>
</dbReference>
<proteinExistence type="inferred from homology"/>
<dbReference type="PANTHER" id="PTHR30579">
    <property type="entry name" value="TRANSCRIPTIONAL REGULATOR"/>
    <property type="match status" value="1"/>
</dbReference>
<sequence length="304" mass="33488">MRGLDYRWLEALDQVIAHGGFEPAADKLCITQSAVSQRIKQLEKLTAQPVLVRSSPPKATLAGKKLLRLYRQVTLLENELLPELAGDSEQEMITVSLATNADSLATWLLPALEDLMRQQRIELDLIVDNELLTLDKIRTGEAIAAISSEPSPLPGCQADLLGMMEYICVCSPAFKTRFFADGINSASISNAPAVIFDQFDPLHAEFLYTHFNVTTEGWKSHLVRSSEAFITMAELGVAYASVPSLMVTDALERGTLINMCPGKTLNRALYWHRFNTESGLLSKVSHACINYAQQTLSQAKSGTD</sequence>
<evidence type="ECO:0000256" key="2">
    <source>
        <dbReference type="ARBA" id="ARBA00023015"/>
    </source>
</evidence>
<dbReference type="Pfam" id="PF03466">
    <property type="entry name" value="LysR_substrate"/>
    <property type="match status" value="1"/>
</dbReference>
<dbReference type="InterPro" id="IPR017685">
    <property type="entry name" value="ArgP"/>
</dbReference>
<gene>
    <name evidence="6" type="ORF">A8L45_17295</name>
</gene>
<evidence type="ECO:0000256" key="1">
    <source>
        <dbReference type="ARBA" id="ARBA00009437"/>
    </source>
</evidence>
<dbReference type="Gene3D" id="3.40.190.290">
    <property type="match status" value="1"/>
</dbReference>
<keyword evidence="7" id="KW-1185">Reference proteome</keyword>
<dbReference type="InterPro" id="IPR036390">
    <property type="entry name" value="WH_DNA-bd_sf"/>
</dbReference>
<accession>A0A1C3EDL7</accession>
<dbReference type="PANTHER" id="PTHR30579:SF2">
    <property type="entry name" value="HTH-TYPE TRANSCRIPTIONAL REGULATOR ARGP"/>
    <property type="match status" value="1"/>
</dbReference>
<keyword evidence="3" id="KW-0238">DNA-binding</keyword>
<dbReference type="InterPro" id="IPR000847">
    <property type="entry name" value="LysR_HTH_N"/>
</dbReference>
<dbReference type="NCBIfam" id="NF002964">
    <property type="entry name" value="PRK03635.1"/>
    <property type="match status" value="1"/>
</dbReference>
<keyword evidence="2" id="KW-0805">Transcription regulation</keyword>
<comment type="caution">
    <text evidence="6">The sequence shown here is derived from an EMBL/GenBank/DDBJ whole genome shotgun (WGS) entry which is preliminary data.</text>
</comment>
<dbReference type="NCBIfam" id="NF009888">
    <property type="entry name" value="PRK13348.1"/>
    <property type="match status" value="1"/>
</dbReference>
<dbReference type="OrthoDB" id="3252676at2"/>
<dbReference type="Pfam" id="PF00126">
    <property type="entry name" value="HTH_1"/>
    <property type="match status" value="1"/>
</dbReference>
<organism evidence="6 7">
    <name type="scientific">Veronia pacifica</name>
    <dbReference type="NCBI Taxonomy" id="1080227"/>
    <lineage>
        <taxon>Bacteria</taxon>
        <taxon>Pseudomonadati</taxon>
        <taxon>Pseudomonadota</taxon>
        <taxon>Gammaproteobacteria</taxon>
        <taxon>Vibrionales</taxon>
        <taxon>Vibrionaceae</taxon>
        <taxon>Veronia</taxon>
    </lineage>
</organism>
<dbReference type="RefSeq" id="WP_068904575.1">
    <property type="nucleotide sequence ID" value="NZ_JBHUIF010000019.1"/>
</dbReference>